<dbReference type="InterPro" id="IPR037177">
    <property type="entry name" value="DLC_sf"/>
</dbReference>
<feature type="transmembrane region" description="Helical" evidence="2">
    <location>
        <begin position="75"/>
        <end position="93"/>
    </location>
</feature>
<dbReference type="Ensembl" id="ENSXMAT00000033210.1">
    <property type="protein sequence ID" value="ENSXMAP00000041767.1"/>
    <property type="gene ID" value="ENSXMAG00000024893.1"/>
</dbReference>
<reference evidence="4" key="2">
    <citation type="journal article" date="2013" name="Nat. Genet.">
        <title>The genome of the platyfish, Xiphophorus maculatus, provides insights into evolutionary adaptation and several complex traits.</title>
        <authorList>
            <person name="Schartl M."/>
            <person name="Walter R.B."/>
            <person name="Shen Y."/>
            <person name="Garcia T."/>
            <person name="Catchen J."/>
            <person name="Amores A."/>
            <person name="Braasch I."/>
            <person name="Chalopin D."/>
            <person name="Volff J.N."/>
            <person name="Lesch K.P."/>
            <person name="Bisazza A."/>
            <person name="Minx P."/>
            <person name="Hillier L."/>
            <person name="Wilson R.K."/>
            <person name="Fuerstenberg S."/>
            <person name="Boore J."/>
            <person name="Searle S."/>
            <person name="Postlethwait J.H."/>
            <person name="Warren W.C."/>
        </authorList>
    </citation>
    <scope>NUCLEOTIDE SEQUENCE [LARGE SCALE GENOMIC DNA]</scope>
    <source>
        <strain evidence="4">JP 163 A</strain>
    </source>
</reference>
<evidence type="ECO:0000313" key="3">
    <source>
        <dbReference type="Ensembl" id="ENSXMAP00000041767.1"/>
    </source>
</evidence>
<dbReference type="GO" id="GO:0007017">
    <property type="term" value="P:microtubule-based process"/>
    <property type="evidence" value="ECO:0007669"/>
    <property type="project" value="InterPro"/>
</dbReference>
<evidence type="ECO:0000256" key="2">
    <source>
        <dbReference type="SAM" id="Phobius"/>
    </source>
</evidence>
<keyword evidence="1" id="KW-0505">Motor protein</keyword>
<dbReference type="GeneTree" id="ENSGT00940000181995"/>
<dbReference type="GO" id="GO:0045505">
    <property type="term" value="F:dynein intermediate chain binding"/>
    <property type="evidence" value="ECO:0007669"/>
    <property type="project" value="TreeGrafter"/>
</dbReference>
<evidence type="ECO:0000313" key="4">
    <source>
        <dbReference type="Proteomes" id="UP000002852"/>
    </source>
</evidence>
<keyword evidence="2" id="KW-0472">Membrane</keyword>
<evidence type="ECO:0000256" key="1">
    <source>
        <dbReference type="RuleBase" id="RU365010"/>
    </source>
</evidence>
<reference evidence="3" key="4">
    <citation type="submission" date="2025-09" db="UniProtKB">
        <authorList>
            <consortium name="Ensembl"/>
        </authorList>
    </citation>
    <scope>IDENTIFICATION</scope>
    <source>
        <strain evidence="3">JP 163 A</strain>
    </source>
</reference>
<dbReference type="InParanoid" id="A0A3B5RDE6"/>
<dbReference type="GO" id="GO:0005868">
    <property type="term" value="C:cytoplasmic dynein complex"/>
    <property type="evidence" value="ECO:0007669"/>
    <property type="project" value="TreeGrafter"/>
</dbReference>
<keyword evidence="2" id="KW-1133">Transmembrane helix</keyword>
<protein>
    <recommendedName>
        <fullName evidence="1">Dynein light chain</fullName>
    </recommendedName>
</protein>
<dbReference type="SUPFAM" id="SSF54648">
    <property type="entry name" value="DLC"/>
    <property type="match status" value="1"/>
</dbReference>
<dbReference type="Pfam" id="PF01221">
    <property type="entry name" value="Dynein_light"/>
    <property type="match status" value="1"/>
</dbReference>
<dbReference type="AlphaFoldDB" id="A0A3B5RDE6"/>
<dbReference type="PANTHER" id="PTHR11886">
    <property type="entry name" value="DYNEIN LIGHT CHAIN"/>
    <property type="match status" value="1"/>
</dbReference>
<keyword evidence="4" id="KW-1185">Reference proteome</keyword>
<comment type="similarity">
    <text evidence="1">Belongs to the dynein light chain family.</text>
</comment>
<proteinExistence type="inferred from homology"/>
<keyword evidence="1" id="KW-0963">Cytoplasm</keyword>
<dbReference type="SMART" id="SM01375">
    <property type="entry name" value="Dynein_light"/>
    <property type="match status" value="1"/>
</dbReference>
<dbReference type="STRING" id="8083.ENSXMAP00000041767"/>
<keyword evidence="2" id="KW-0812">Transmembrane</keyword>
<dbReference type="GO" id="GO:0051028">
    <property type="term" value="P:mRNA transport"/>
    <property type="evidence" value="ECO:0007669"/>
    <property type="project" value="UniProtKB-KW"/>
</dbReference>
<dbReference type="PANTHER" id="PTHR11886:SF35">
    <property type="entry name" value="DYNEIN LIGHT CHAIN"/>
    <property type="match status" value="1"/>
</dbReference>
<reference evidence="4" key="1">
    <citation type="submission" date="2012-01" db="EMBL/GenBank/DDBJ databases">
        <authorList>
            <person name="Walter R."/>
            <person name="Schartl M."/>
            <person name="Warren W."/>
        </authorList>
    </citation>
    <scope>NUCLEOTIDE SEQUENCE [LARGE SCALE GENOMIC DNA]</scope>
    <source>
        <strain evidence="4">JP 163 A</strain>
    </source>
</reference>
<dbReference type="GO" id="GO:0005874">
    <property type="term" value="C:microtubule"/>
    <property type="evidence" value="ECO:0007669"/>
    <property type="project" value="UniProtKB-KW"/>
</dbReference>
<dbReference type="GO" id="GO:0005634">
    <property type="term" value="C:nucleus"/>
    <property type="evidence" value="ECO:0007669"/>
    <property type="project" value="UniProtKB-SubCell"/>
</dbReference>
<organism evidence="3 4">
    <name type="scientific">Xiphophorus maculatus</name>
    <name type="common">Southern platyfish</name>
    <name type="synonym">Platypoecilus maculatus</name>
    <dbReference type="NCBI Taxonomy" id="8083"/>
    <lineage>
        <taxon>Eukaryota</taxon>
        <taxon>Metazoa</taxon>
        <taxon>Chordata</taxon>
        <taxon>Craniata</taxon>
        <taxon>Vertebrata</taxon>
        <taxon>Euteleostomi</taxon>
        <taxon>Actinopterygii</taxon>
        <taxon>Neopterygii</taxon>
        <taxon>Teleostei</taxon>
        <taxon>Neoteleostei</taxon>
        <taxon>Acanthomorphata</taxon>
        <taxon>Ovalentaria</taxon>
        <taxon>Atherinomorphae</taxon>
        <taxon>Cyprinodontiformes</taxon>
        <taxon>Poeciliidae</taxon>
        <taxon>Poeciliinae</taxon>
        <taxon>Xiphophorus</taxon>
    </lineage>
</organism>
<reference evidence="3" key="3">
    <citation type="submission" date="2025-08" db="UniProtKB">
        <authorList>
            <consortium name="Ensembl"/>
        </authorList>
    </citation>
    <scope>IDENTIFICATION</scope>
    <source>
        <strain evidence="3">JP 163 A</strain>
    </source>
</reference>
<comment type="subcellular location">
    <subcellularLocation>
        <location evidence="1">Cytoplasm</location>
        <location evidence="1">Cytoskeleton</location>
    </subcellularLocation>
</comment>
<dbReference type="InterPro" id="IPR001372">
    <property type="entry name" value="Dynein_light_chain_typ-1/2"/>
</dbReference>
<dbReference type="Gene3D" id="3.30.740.10">
    <property type="entry name" value="Protein Inhibitor Of Neuronal Nitric Oxide Synthase"/>
    <property type="match status" value="1"/>
</dbReference>
<accession>A0A3B5RDE6</accession>
<sequence length="95" mass="11146">MSRSAAVIPDADTVGQYALYGALVEGHQQLLLDYNIEKDIAAYVKKEFDKKYNLTWHCIVGRNCGIYVTHETKIIYIYIYIYVYIYIYIYVCVEK</sequence>
<keyword evidence="1" id="KW-0243">Dynein</keyword>
<dbReference type="Proteomes" id="UP000002852">
    <property type="component" value="Unassembled WGS sequence"/>
</dbReference>
<dbReference type="GO" id="GO:0015031">
    <property type="term" value="P:protein transport"/>
    <property type="evidence" value="ECO:0007669"/>
    <property type="project" value="UniProtKB-KW"/>
</dbReference>
<name>A0A3B5RDE6_XIPMA</name>
<keyword evidence="1" id="KW-0493">Microtubule</keyword>
<keyword evidence="1" id="KW-0206">Cytoskeleton</keyword>